<proteinExistence type="predicted"/>
<feature type="compositionally biased region" description="Low complexity" evidence="1">
    <location>
        <begin position="92"/>
        <end position="103"/>
    </location>
</feature>
<protein>
    <submittedName>
        <fullName evidence="3">Uncharacterized protein</fullName>
    </submittedName>
</protein>
<reference evidence="3 4" key="1">
    <citation type="submission" date="2019-05" db="EMBL/GenBank/DDBJ databases">
        <title>Emergence of the Ug99 lineage of the wheat stem rust pathogen through somatic hybridization.</title>
        <authorList>
            <person name="Li F."/>
            <person name="Upadhyaya N.M."/>
            <person name="Sperschneider J."/>
            <person name="Matny O."/>
            <person name="Nguyen-Phuc H."/>
            <person name="Mago R."/>
            <person name="Raley C."/>
            <person name="Miller M.E."/>
            <person name="Silverstein K.A.T."/>
            <person name="Henningsen E."/>
            <person name="Hirsch C.D."/>
            <person name="Visser B."/>
            <person name="Pretorius Z.A."/>
            <person name="Steffenson B.J."/>
            <person name="Schwessinger B."/>
            <person name="Dodds P.N."/>
            <person name="Figueroa M."/>
        </authorList>
    </citation>
    <scope>NUCLEOTIDE SEQUENCE [LARGE SCALE GENOMIC DNA]</scope>
    <source>
        <strain evidence="3 4">Ug99</strain>
    </source>
</reference>
<sequence length="240" mass="26335">MHGSINYLLLTLFHPHLVLGSFSLDPKASADAASEGARQLDVLGADHQHSSTLSQLLPDSAHDQLQERVSLPLQVHSSTIPLEKTRGLEKPSTSGDSISSGFSQGRKRLAGEQLGFQPKGDGHIRQSASKKLNLSWTPRVKQEDLKIFLGPSESTLKEPGPDEGMNSQQAPLRDTSNIQVNHQDPSFTPRANSADQDAGKLRGFSPVNMEQVIRAFKPQGVNKDFWAWIRIISSFHTTFP</sequence>
<dbReference type="EMBL" id="VDEP01000313">
    <property type="protein sequence ID" value="KAA1105021.1"/>
    <property type="molecule type" value="Genomic_DNA"/>
</dbReference>
<feature type="region of interest" description="Disordered" evidence="1">
    <location>
        <begin position="78"/>
        <end position="103"/>
    </location>
</feature>
<evidence type="ECO:0000313" key="3">
    <source>
        <dbReference type="EMBL" id="KAA1105021.1"/>
    </source>
</evidence>
<organism evidence="3 4">
    <name type="scientific">Puccinia graminis f. sp. tritici</name>
    <dbReference type="NCBI Taxonomy" id="56615"/>
    <lineage>
        <taxon>Eukaryota</taxon>
        <taxon>Fungi</taxon>
        <taxon>Dikarya</taxon>
        <taxon>Basidiomycota</taxon>
        <taxon>Pucciniomycotina</taxon>
        <taxon>Pucciniomycetes</taxon>
        <taxon>Pucciniales</taxon>
        <taxon>Pucciniaceae</taxon>
        <taxon>Puccinia</taxon>
    </lineage>
</organism>
<dbReference type="Proteomes" id="UP000325313">
    <property type="component" value="Unassembled WGS sequence"/>
</dbReference>
<feature type="signal peptide" evidence="2">
    <location>
        <begin position="1"/>
        <end position="20"/>
    </location>
</feature>
<evidence type="ECO:0000256" key="1">
    <source>
        <dbReference type="SAM" id="MobiDB-lite"/>
    </source>
</evidence>
<accession>A0A5B0PUM7</accession>
<feature type="chain" id="PRO_5022702563" evidence="2">
    <location>
        <begin position="21"/>
        <end position="240"/>
    </location>
</feature>
<dbReference type="AlphaFoldDB" id="A0A5B0PUM7"/>
<evidence type="ECO:0000313" key="4">
    <source>
        <dbReference type="Proteomes" id="UP000325313"/>
    </source>
</evidence>
<name>A0A5B0PUM7_PUCGR</name>
<gene>
    <name evidence="3" type="ORF">PGTUg99_007979</name>
</gene>
<evidence type="ECO:0000256" key="2">
    <source>
        <dbReference type="SAM" id="SignalP"/>
    </source>
</evidence>
<keyword evidence="2" id="KW-0732">Signal</keyword>
<comment type="caution">
    <text evidence="3">The sequence shown here is derived from an EMBL/GenBank/DDBJ whole genome shotgun (WGS) entry which is preliminary data.</text>
</comment>